<dbReference type="Proteomes" id="UP001322138">
    <property type="component" value="Unassembled WGS sequence"/>
</dbReference>
<dbReference type="PANTHER" id="PTHR10963">
    <property type="entry name" value="GLYCOSYL HYDROLASE-RELATED"/>
    <property type="match status" value="1"/>
</dbReference>
<comment type="caution">
    <text evidence="3">The sequence shown here is derived from an EMBL/GenBank/DDBJ whole genome shotgun (WGS) entry which is preliminary data.</text>
</comment>
<dbReference type="InterPro" id="IPR000757">
    <property type="entry name" value="Beta-glucanase-like"/>
</dbReference>
<dbReference type="EMBL" id="JAFFGZ010000006">
    <property type="protein sequence ID" value="KAK4642812.1"/>
    <property type="molecule type" value="Genomic_DNA"/>
</dbReference>
<dbReference type="Pfam" id="PF26113">
    <property type="entry name" value="GH16_XgeA"/>
    <property type="match status" value="1"/>
</dbReference>
<keyword evidence="1" id="KW-0732">Signal</keyword>
<keyword evidence="4" id="KW-1185">Reference proteome</keyword>
<dbReference type="RefSeq" id="XP_062731788.1">
    <property type="nucleotide sequence ID" value="XM_062878371.1"/>
</dbReference>
<organism evidence="3 4">
    <name type="scientific">Podospora bellae-mahoneyi</name>
    <dbReference type="NCBI Taxonomy" id="2093777"/>
    <lineage>
        <taxon>Eukaryota</taxon>
        <taxon>Fungi</taxon>
        <taxon>Dikarya</taxon>
        <taxon>Ascomycota</taxon>
        <taxon>Pezizomycotina</taxon>
        <taxon>Sordariomycetes</taxon>
        <taxon>Sordariomycetidae</taxon>
        <taxon>Sordariales</taxon>
        <taxon>Podosporaceae</taxon>
        <taxon>Podospora</taxon>
    </lineage>
</organism>
<proteinExistence type="predicted"/>
<dbReference type="PROSITE" id="PS51762">
    <property type="entry name" value="GH16_2"/>
    <property type="match status" value="1"/>
</dbReference>
<dbReference type="CDD" id="cd02182">
    <property type="entry name" value="GH16_Strep_laminarinase_like"/>
    <property type="match status" value="1"/>
</dbReference>
<feature type="signal peptide" evidence="1">
    <location>
        <begin position="1"/>
        <end position="20"/>
    </location>
</feature>
<sequence length="287" mass="31126">MRFDTIAFVSLFSTLASAGAVPNYPGLKTLWSDDFAGAPGQMPNSNLWNIITNLKTNNDLQEYTTSNTNLQLSGGGTVQIIPRLNRQTNSWTSARIETKAVFTPSPGKVTTFEGSIRFGDHPVHMKQGIWPAFWMLGKSIHQGTPWPQCGELDIMETINGVPTAYGTVHCGSVPGGPCNEPVGRHGTMGISPTGWHTYRIRVDRARAGAGGRWEDEEIVWEVDGRVFHTLRGGEVGDQGVWGTLAHSPMFLILNVAVGGDWPGAPNALTADSYGSMMEVEYVAVYSS</sequence>
<evidence type="ECO:0000313" key="4">
    <source>
        <dbReference type="Proteomes" id="UP001322138"/>
    </source>
</evidence>
<protein>
    <recommendedName>
        <fullName evidence="2">GH16 domain-containing protein</fullName>
    </recommendedName>
</protein>
<evidence type="ECO:0000259" key="2">
    <source>
        <dbReference type="PROSITE" id="PS51762"/>
    </source>
</evidence>
<dbReference type="GeneID" id="87897853"/>
<name>A0ABR0FHK3_9PEZI</name>
<feature type="chain" id="PRO_5047127715" description="GH16 domain-containing protein" evidence="1">
    <location>
        <begin position="21"/>
        <end position="287"/>
    </location>
</feature>
<gene>
    <name evidence="3" type="ORF">QC761_400870</name>
</gene>
<dbReference type="InterPro" id="IPR050546">
    <property type="entry name" value="Glycosyl_Hydrlase_16"/>
</dbReference>
<dbReference type="PANTHER" id="PTHR10963:SF60">
    <property type="entry name" value="GRAM-NEGATIVE BACTERIA-BINDING PROTEIN 1-RELATED"/>
    <property type="match status" value="1"/>
</dbReference>
<dbReference type="InterPro" id="IPR013320">
    <property type="entry name" value="ConA-like_dom_sf"/>
</dbReference>
<dbReference type="Gene3D" id="2.60.120.200">
    <property type="match status" value="1"/>
</dbReference>
<feature type="domain" description="GH16" evidence="2">
    <location>
        <begin position="33"/>
        <end position="287"/>
    </location>
</feature>
<reference evidence="3 4" key="1">
    <citation type="journal article" date="2023" name="bioRxiv">
        <title>High-quality genome assemblies of four members of thePodospora anserinaspecies complex.</title>
        <authorList>
            <person name="Ament-Velasquez S.L."/>
            <person name="Vogan A.A."/>
            <person name="Wallerman O."/>
            <person name="Hartmann F."/>
            <person name="Gautier V."/>
            <person name="Silar P."/>
            <person name="Giraud T."/>
            <person name="Johannesson H."/>
        </authorList>
    </citation>
    <scope>NUCLEOTIDE SEQUENCE [LARGE SCALE GENOMIC DNA]</scope>
    <source>
        <strain evidence="3 4">CBS 112042</strain>
    </source>
</reference>
<evidence type="ECO:0000256" key="1">
    <source>
        <dbReference type="SAM" id="SignalP"/>
    </source>
</evidence>
<dbReference type="SUPFAM" id="SSF49899">
    <property type="entry name" value="Concanavalin A-like lectins/glucanases"/>
    <property type="match status" value="1"/>
</dbReference>
<evidence type="ECO:0000313" key="3">
    <source>
        <dbReference type="EMBL" id="KAK4642812.1"/>
    </source>
</evidence>
<accession>A0ABR0FHK3</accession>